<evidence type="ECO:0008006" key="4">
    <source>
        <dbReference type="Google" id="ProtNLM"/>
    </source>
</evidence>
<feature type="compositionally biased region" description="Acidic residues" evidence="1">
    <location>
        <begin position="638"/>
        <end position="647"/>
    </location>
</feature>
<organism evidence="2 3">
    <name type="scientific">Hypsizygus marmoreus</name>
    <name type="common">White beech mushroom</name>
    <name type="synonym">Agaricus marmoreus</name>
    <dbReference type="NCBI Taxonomy" id="39966"/>
    <lineage>
        <taxon>Eukaryota</taxon>
        <taxon>Fungi</taxon>
        <taxon>Dikarya</taxon>
        <taxon>Basidiomycota</taxon>
        <taxon>Agaricomycotina</taxon>
        <taxon>Agaricomycetes</taxon>
        <taxon>Agaricomycetidae</taxon>
        <taxon>Agaricales</taxon>
        <taxon>Tricholomatineae</taxon>
        <taxon>Lyophyllaceae</taxon>
        <taxon>Hypsizygus</taxon>
    </lineage>
</organism>
<dbReference type="PANTHER" id="PTHR14187:SF5">
    <property type="entry name" value="HEAT SHOCK 70 KDA PROTEIN 12A"/>
    <property type="match status" value="1"/>
</dbReference>
<gene>
    <name evidence="2" type="ORF">Hypma_012275</name>
</gene>
<reference evidence="2" key="1">
    <citation type="submission" date="2018-04" db="EMBL/GenBank/DDBJ databases">
        <title>Whole genome sequencing of Hypsizygus marmoreus.</title>
        <authorList>
            <person name="Choi I.-G."/>
            <person name="Min B."/>
            <person name="Kim J.-G."/>
            <person name="Kim S."/>
            <person name="Oh Y.-L."/>
            <person name="Kong W.-S."/>
            <person name="Park H."/>
            <person name="Jeong J."/>
            <person name="Song E.-S."/>
        </authorList>
    </citation>
    <scope>NUCLEOTIDE SEQUENCE [LARGE SCALE GENOMIC DNA]</scope>
    <source>
        <strain evidence="2">51987-8</strain>
    </source>
</reference>
<dbReference type="STRING" id="39966.A0A369JEI3"/>
<name>A0A369JEI3_HYPMA</name>
<dbReference type="Proteomes" id="UP000076154">
    <property type="component" value="Unassembled WGS sequence"/>
</dbReference>
<evidence type="ECO:0000313" key="2">
    <source>
        <dbReference type="EMBL" id="RDB20569.1"/>
    </source>
</evidence>
<feature type="compositionally biased region" description="Basic and acidic residues" evidence="1">
    <location>
        <begin position="706"/>
        <end position="720"/>
    </location>
</feature>
<feature type="compositionally biased region" description="Acidic residues" evidence="1">
    <location>
        <begin position="598"/>
        <end position="616"/>
    </location>
</feature>
<feature type="region of interest" description="Disordered" evidence="1">
    <location>
        <begin position="736"/>
        <end position="759"/>
    </location>
</feature>
<accession>A0A369JEI3</accession>
<evidence type="ECO:0000313" key="3">
    <source>
        <dbReference type="Proteomes" id="UP000076154"/>
    </source>
</evidence>
<dbReference type="InParanoid" id="A0A369JEI3"/>
<feature type="compositionally biased region" description="Acidic residues" evidence="1">
    <location>
        <begin position="686"/>
        <end position="697"/>
    </location>
</feature>
<dbReference type="InterPro" id="IPR043129">
    <property type="entry name" value="ATPase_NBD"/>
</dbReference>
<dbReference type="EMBL" id="LUEZ02000058">
    <property type="protein sequence ID" value="RDB20569.1"/>
    <property type="molecule type" value="Genomic_DNA"/>
</dbReference>
<feature type="compositionally biased region" description="Basic and acidic residues" evidence="1">
    <location>
        <begin position="665"/>
        <end position="685"/>
    </location>
</feature>
<dbReference type="Gene3D" id="3.30.420.40">
    <property type="match status" value="1"/>
</dbReference>
<keyword evidence="3" id="KW-1185">Reference proteome</keyword>
<feature type="compositionally biased region" description="Basic and acidic residues" evidence="1">
    <location>
        <begin position="648"/>
        <end position="657"/>
    </location>
</feature>
<dbReference type="AlphaFoldDB" id="A0A369JEI3"/>
<dbReference type="PANTHER" id="PTHR14187">
    <property type="entry name" value="ALPHA KINASE/ELONGATION FACTOR 2 KINASE"/>
    <property type="match status" value="1"/>
</dbReference>
<sequence>MPARSPYNDTHRKLVLAFDIGTTFSGISYSILDPGQVPEIKGVTRFPSQEQVGGDSKIPTIIYYDNTGEVAAVGADAVREGLEDRIEDEGWTKAEWFKLHLRPRSSSTSAITHKLPPLPKNKTVIDVFADFMAYLHKCARTYIQDTHANGADLWSSVENCIEFVLTHPNGWEGAQQARMRRAAVRAGLVPDTNEGRARVHFVTEGEASLHFCIQNGLTTDAMTKGEGVIIVDAGGGTIDLSAYGQTNASSEFSFQEVASPQCHFQGSIFVTNHARTFLDALFKNSKFHDDVGHITNCFDKTTKLRFRNVDEPQYVKFGTARDKDLHLGIRSGQLKLKGADVAKFFELSIECIINAVTEQRKSASKTISSIFLVGGFAASDWLFSQLKASLEPLGLDFCRPDSHVNKAVADGGVSFYIDHFVTARVAKYSYGLSCTVRYNDADDEHKSRVGSRYMDVDGYDKIPDYFQALLPKDTQVMETTEFRRTYCRIEKDVTSFPDKLEDDILCYRGTSADPQWIDVDPDMYSTLCFVVFDVGNLKNTLEPRSGKDSQVYYRITYDIVLSFGLSELTAHACWTENGEEKRCPAEIVYDHDILESGSDLEDLPQMDGESETDVDEPSEKQFDEVKEMVKEEEKGELESAEMGEELELEKGNSKENGDREEDEGEGKRNEEKQNEEKENEGKENEENNDEEKEDEEKEAMAESQEEPEKVELKELEKNSESELAANFDKKLETELDTDFDKEFDKISAKDVNNEKESDKELDRAAFDKALNKAFDKVSDGEDEFIVI</sequence>
<protein>
    <recommendedName>
        <fullName evidence="4">Heat shock protein 12B</fullName>
    </recommendedName>
</protein>
<feature type="region of interest" description="Disordered" evidence="1">
    <location>
        <begin position="596"/>
        <end position="724"/>
    </location>
</feature>
<proteinExistence type="predicted"/>
<dbReference type="SUPFAM" id="SSF53067">
    <property type="entry name" value="Actin-like ATPase domain"/>
    <property type="match status" value="2"/>
</dbReference>
<dbReference type="OrthoDB" id="2963168at2759"/>
<comment type="caution">
    <text evidence="2">The sequence shown here is derived from an EMBL/GenBank/DDBJ whole genome shotgun (WGS) entry which is preliminary data.</text>
</comment>
<feature type="compositionally biased region" description="Basic and acidic residues" evidence="1">
    <location>
        <begin position="617"/>
        <end position="637"/>
    </location>
</feature>
<evidence type="ECO:0000256" key="1">
    <source>
        <dbReference type="SAM" id="MobiDB-lite"/>
    </source>
</evidence>
<dbReference type="CDD" id="cd10170">
    <property type="entry name" value="ASKHA_NBD_HSP70"/>
    <property type="match status" value="1"/>
</dbReference>